<dbReference type="OrthoDB" id="3267074at2759"/>
<organism evidence="2 3">
    <name type="scientific">Galerina marginata (strain CBS 339.88)</name>
    <dbReference type="NCBI Taxonomy" id="685588"/>
    <lineage>
        <taxon>Eukaryota</taxon>
        <taxon>Fungi</taxon>
        <taxon>Dikarya</taxon>
        <taxon>Basidiomycota</taxon>
        <taxon>Agaricomycotina</taxon>
        <taxon>Agaricomycetes</taxon>
        <taxon>Agaricomycetidae</taxon>
        <taxon>Agaricales</taxon>
        <taxon>Agaricineae</taxon>
        <taxon>Strophariaceae</taxon>
        <taxon>Galerina</taxon>
    </lineage>
</organism>
<dbReference type="InterPro" id="IPR026960">
    <property type="entry name" value="RVT-Znf"/>
</dbReference>
<dbReference type="HOGENOM" id="CLU_146165_1_0_1"/>
<accession>A0A067SKJ1</accession>
<keyword evidence="3" id="KW-1185">Reference proteome</keyword>
<gene>
    <name evidence="2" type="ORF">GALMADRAFT_37353</name>
</gene>
<feature type="non-terminal residue" evidence="2">
    <location>
        <position position="1"/>
    </location>
</feature>
<feature type="non-terminal residue" evidence="2">
    <location>
        <position position="92"/>
    </location>
</feature>
<name>A0A067SKJ1_GALM3</name>
<evidence type="ECO:0000313" key="3">
    <source>
        <dbReference type="Proteomes" id="UP000027222"/>
    </source>
</evidence>
<protein>
    <recommendedName>
        <fullName evidence="1">Reverse transcriptase zinc-binding domain-containing protein</fullName>
    </recommendedName>
</protein>
<dbReference type="Proteomes" id="UP000027222">
    <property type="component" value="Unassembled WGS sequence"/>
</dbReference>
<sequence length="92" mass="10313">IYQLRTGHAPLAKHLHRIGKIDSPQCPCCRQEEETVHHFLIRCPAHRAARSTMIREAGRAAASMTELLSQPKLLPALFKFIAKSGRLRAVFG</sequence>
<reference evidence="3" key="1">
    <citation type="journal article" date="2014" name="Proc. Natl. Acad. Sci. U.S.A.">
        <title>Extensive sampling of basidiomycete genomes demonstrates inadequacy of the white-rot/brown-rot paradigm for wood decay fungi.</title>
        <authorList>
            <person name="Riley R."/>
            <person name="Salamov A.A."/>
            <person name="Brown D.W."/>
            <person name="Nagy L.G."/>
            <person name="Floudas D."/>
            <person name="Held B.W."/>
            <person name="Levasseur A."/>
            <person name="Lombard V."/>
            <person name="Morin E."/>
            <person name="Otillar R."/>
            <person name="Lindquist E.A."/>
            <person name="Sun H."/>
            <person name="LaButti K.M."/>
            <person name="Schmutz J."/>
            <person name="Jabbour D."/>
            <person name="Luo H."/>
            <person name="Baker S.E."/>
            <person name="Pisabarro A.G."/>
            <person name="Walton J.D."/>
            <person name="Blanchette R.A."/>
            <person name="Henrissat B."/>
            <person name="Martin F."/>
            <person name="Cullen D."/>
            <person name="Hibbett D.S."/>
            <person name="Grigoriev I.V."/>
        </authorList>
    </citation>
    <scope>NUCLEOTIDE SEQUENCE [LARGE SCALE GENOMIC DNA]</scope>
    <source>
        <strain evidence="3">CBS 339.88</strain>
    </source>
</reference>
<proteinExistence type="predicted"/>
<dbReference type="EMBL" id="KL142396">
    <property type="protein sequence ID" value="KDR70527.1"/>
    <property type="molecule type" value="Genomic_DNA"/>
</dbReference>
<evidence type="ECO:0000259" key="1">
    <source>
        <dbReference type="Pfam" id="PF13966"/>
    </source>
</evidence>
<dbReference type="AlphaFoldDB" id="A0A067SKJ1"/>
<feature type="domain" description="Reverse transcriptase zinc-binding" evidence="1">
    <location>
        <begin position="6"/>
        <end position="47"/>
    </location>
</feature>
<dbReference type="Pfam" id="PF13966">
    <property type="entry name" value="zf-RVT"/>
    <property type="match status" value="1"/>
</dbReference>
<dbReference type="STRING" id="685588.A0A067SKJ1"/>
<evidence type="ECO:0000313" key="2">
    <source>
        <dbReference type="EMBL" id="KDR70527.1"/>
    </source>
</evidence>